<dbReference type="Proteomes" id="UP000184699">
    <property type="component" value="Unassembled WGS sequence"/>
</dbReference>
<feature type="transmembrane region" description="Helical" evidence="8">
    <location>
        <begin position="229"/>
        <end position="246"/>
    </location>
</feature>
<protein>
    <submittedName>
        <fullName evidence="10">Vitamin K-dependent gamma-carboxylase</fullName>
    </submittedName>
</protein>
<feature type="transmembrane region" description="Helical" evidence="8">
    <location>
        <begin position="12"/>
        <end position="35"/>
    </location>
</feature>
<keyword evidence="4 8" id="KW-0472">Membrane</keyword>
<feature type="transmembrane region" description="Helical" evidence="8">
    <location>
        <begin position="55"/>
        <end position="75"/>
    </location>
</feature>
<feature type="transmembrane region" description="Helical" evidence="8">
    <location>
        <begin position="176"/>
        <end position="200"/>
    </location>
</feature>
<evidence type="ECO:0000313" key="10">
    <source>
        <dbReference type="EMBL" id="SIO09170.1"/>
    </source>
</evidence>
<dbReference type="AlphaFoldDB" id="A0A1N6GNR1"/>
<organism evidence="10 11">
    <name type="scientific">Agromyces cerinus subsp. cerinus</name>
    <dbReference type="NCBI Taxonomy" id="232089"/>
    <lineage>
        <taxon>Bacteria</taxon>
        <taxon>Bacillati</taxon>
        <taxon>Actinomycetota</taxon>
        <taxon>Actinomycetes</taxon>
        <taxon>Micrococcales</taxon>
        <taxon>Microbacteriaceae</taxon>
        <taxon>Agromyces</taxon>
    </lineage>
</organism>
<feature type="domain" description="HTTM-like" evidence="9">
    <location>
        <begin position="5"/>
        <end position="249"/>
    </location>
</feature>
<comment type="subcellular location">
    <subcellularLocation>
        <location evidence="1">Endomembrane system</location>
        <topology evidence="1">Multi-pass membrane protein</topology>
    </subcellularLocation>
</comment>
<keyword evidence="3 8" id="KW-1133">Transmembrane helix</keyword>
<dbReference type="InterPro" id="IPR053934">
    <property type="entry name" value="HTTM_dom"/>
</dbReference>
<feature type="transmembrane region" description="Helical" evidence="8">
    <location>
        <begin position="207"/>
        <end position="223"/>
    </location>
</feature>
<dbReference type="OrthoDB" id="4955397at2"/>
<dbReference type="GO" id="GO:0008488">
    <property type="term" value="F:gamma-glutamyl carboxylase activity"/>
    <property type="evidence" value="ECO:0007669"/>
    <property type="project" value="InterPro"/>
</dbReference>
<dbReference type="EMBL" id="FSRJ01000003">
    <property type="protein sequence ID" value="SIO09170.1"/>
    <property type="molecule type" value="Genomic_DNA"/>
</dbReference>
<evidence type="ECO:0000256" key="8">
    <source>
        <dbReference type="SAM" id="Phobius"/>
    </source>
</evidence>
<dbReference type="SMART" id="SM00752">
    <property type="entry name" value="HTTM"/>
    <property type="match status" value="1"/>
</dbReference>
<dbReference type="GO" id="GO:0019842">
    <property type="term" value="F:vitamin binding"/>
    <property type="evidence" value="ECO:0007669"/>
    <property type="project" value="TreeGrafter"/>
</dbReference>
<keyword evidence="6" id="KW-0456">Lyase</keyword>
<dbReference type="PANTHER" id="PTHR12639">
    <property type="entry name" value="VITAMIN K-DEPENDENT GAMMA-CARBOXYLASE"/>
    <property type="match status" value="1"/>
</dbReference>
<sequence>MRLIDIRTDARPVAIARIGLGIATILNAIEAFTILERVSAGYLAAPVFTGLPALELPWLIAGLVLAIAAGIAVAIGWMTAPGAILTVVLNATVLLADQQAYSSHRWLATLLMAYLVFARSDSTWSVTRRHHATVPWWPQLLMMSQLSVLYFFSAVSKMNPTFITGAPLSKWVWITLPWQLFFTAAVLTVVVELIIAIGLWFPASRRLAALLGVGLHISIVVLMNNETFALIAFAIMCVSLYPLFLFRPQLRRSSGVSEAPADSPDLAERVHDPDDRGRHDDDEQHRQ</sequence>
<evidence type="ECO:0000256" key="4">
    <source>
        <dbReference type="ARBA" id="ARBA00023136"/>
    </source>
</evidence>
<feature type="region of interest" description="Disordered" evidence="7">
    <location>
        <begin position="255"/>
        <end position="287"/>
    </location>
</feature>
<proteinExistence type="predicted"/>
<dbReference type="GO" id="GO:0012505">
    <property type="term" value="C:endomembrane system"/>
    <property type="evidence" value="ECO:0007669"/>
    <property type="project" value="UniProtKB-SubCell"/>
</dbReference>
<evidence type="ECO:0000256" key="6">
    <source>
        <dbReference type="ARBA" id="ARBA00023239"/>
    </source>
</evidence>
<dbReference type="InterPro" id="IPR007782">
    <property type="entry name" value="VKG_COase"/>
</dbReference>
<gene>
    <name evidence="10" type="ORF">SAMN05443544_2737</name>
</gene>
<dbReference type="InterPro" id="IPR011020">
    <property type="entry name" value="HTTM-like"/>
</dbReference>
<name>A0A1N6GNR1_9MICO</name>
<dbReference type="PANTHER" id="PTHR12639:SF7">
    <property type="entry name" value="HTTM DOMAIN-CONTAINING PROTEIN"/>
    <property type="match status" value="1"/>
</dbReference>
<dbReference type="RefSeq" id="WP_074260839.1">
    <property type="nucleotide sequence ID" value="NZ_FSRJ01000003.1"/>
</dbReference>
<keyword evidence="11" id="KW-1185">Reference proteome</keyword>
<evidence type="ECO:0000313" key="11">
    <source>
        <dbReference type="Proteomes" id="UP000184699"/>
    </source>
</evidence>
<evidence type="ECO:0000256" key="2">
    <source>
        <dbReference type="ARBA" id="ARBA00022692"/>
    </source>
</evidence>
<feature type="compositionally biased region" description="Basic and acidic residues" evidence="7">
    <location>
        <begin position="266"/>
        <end position="287"/>
    </location>
</feature>
<evidence type="ECO:0000256" key="3">
    <source>
        <dbReference type="ARBA" id="ARBA00022989"/>
    </source>
</evidence>
<evidence type="ECO:0000256" key="5">
    <source>
        <dbReference type="ARBA" id="ARBA00023157"/>
    </source>
</evidence>
<evidence type="ECO:0000259" key="9">
    <source>
        <dbReference type="SMART" id="SM00752"/>
    </source>
</evidence>
<reference evidence="11" key="1">
    <citation type="submission" date="2016-11" db="EMBL/GenBank/DDBJ databases">
        <authorList>
            <person name="Varghese N."/>
            <person name="Submissions S."/>
        </authorList>
    </citation>
    <scope>NUCLEOTIDE SEQUENCE [LARGE SCALE GENOMIC DNA]</scope>
    <source>
        <strain evidence="11">DSM 8595</strain>
    </source>
</reference>
<keyword evidence="2 8" id="KW-0812">Transmembrane</keyword>
<evidence type="ECO:0000256" key="7">
    <source>
        <dbReference type="SAM" id="MobiDB-lite"/>
    </source>
</evidence>
<dbReference type="STRING" id="232089.SAMN05443544_2737"/>
<dbReference type="Pfam" id="PF05090">
    <property type="entry name" value="HTTM"/>
    <property type="match status" value="1"/>
</dbReference>
<accession>A0A1N6GNR1</accession>
<evidence type="ECO:0000256" key="1">
    <source>
        <dbReference type="ARBA" id="ARBA00004127"/>
    </source>
</evidence>
<keyword evidence="5" id="KW-1015">Disulfide bond</keyword>